<dbReference type="RefSeq" id="WP_013134969.1">
    <property type="nucleotide sequence ID" value="NC_014166.1"/>
</dbReference>
<dbReference type="Gene3D" id="1.10.10.60">
    <property type="entry name" value="Homeodomain-like"/>
    <property type="match status" value="2"/>
</dbReference>
<dbReference type="EMBL" id="CP001999">
    <property type="protein sequence ID" value="ADG92824.1"/>
    <property type="molecule type" value="Genomic_DNA"/>
</dbReference>
<feature type="domain" description="HTH araC/xylS-type" evidence="4">
    <location>
        <begin position="196"/>
        <end position="294"/>
    </location>
</feature>
<dbReference type="eggNOG" id="COG2207">
    <property type="taxonomic scope" value="Bacteria"/>
</dbReference>
<proteinExistence type="predicted"/>
<name>D5V3Z6_ARCNC</name>
<keyword evidence="1" id="KW-0805">Transcription regulation</keyword>
<dbReference type="Proteomes" id="UP000000939">
    <property type="component" value="Chromosome"/>
</dbReference>
<organism evidence="5 6">
    <name type="scientific">Arcobacter nitrofigilis (strain ATCC 33309 / DSM 7299 / CCUG 15893 / LMG 7604 / NCTC 12251 / CI)</name>
    <name type="common">Campylobacter nitrofigilis</name>
    <dbReference type="NCBI Taxonomy" id="572480"/>
    <lineage>
        <taxon>Bacteria</taxon>
        <taxon>Pseudomonadati</taxon>
        <taxon>Campylobacterota</taxon>
        <taxon>Epsilonproteobacteria</taxon>
        <taxon>Campylobacterales</taxon>
        <taxon>Arcobacteraceae</taxon>
        <taxon>Arcobacter</taxon>
    </lineage>
</organism>
<dbReference type="PROSITE" id="PS01124">
    <property type="entry name" value="HTH_ARAC_FAMILY_2"/>
    <property type="match status" value="1"/>
</dbReference>
<dbReference type="InterPro" id="IPR020449">
    <property type="entry name" value="Tscrpt_reg_AraC-type_HTH"/>
</dbReference>
<dbReference type="PANTHER" id="PTHR43436:SF2">
    <property type="entry name" value="ARAC_XYLS FAMILY TRANSCRIPTIONAL REGULATOR"/>
    <property type="match status" value="1"/>
</dbReference>
<evidence type="ECO:0000313" key="6">
    <source>
        <dbReference type="Proteomes" id="UP000000939"/>
    </source>
</evidence>
<evidence type="ECO:0000259" key="4">
    <source>
        <dbReference type="PROSITE" id="PS01124"/>
    </source>
</evidence>
<dbReference type="Pfam" id="PF06719">
    <property type="entry name" value="AraC_N"/>
    <property type="match status" value="1"/>
</dbReference>
<keyword evidence="3" id="KW-0804">Transcription</keyword>
<dbReference type="SMART" id="SM00342">
    <property type="entry name" value="HTH_ARAC"/>
    <property type="match status" value="1"/>
</dbReference>
<dbReference type="OrthoDB" id="9802263at2"/>
<dbReference type="InterPro" id="IPR009057">
    <property type="entry name" value="Homeodomain-like_sf"/>
</dbReference>
<evidence type="ECO:0000256" key="2">
    <source>
        <dbReference type="ARBA" id="ARBA00023125"/>
    </source>
</evidence>
<dbReference type="GO" id="GO:0043565">
    <property type="term" value="F:sequence-specific DNA binding"/>
    <property type="evidence" value="ECO:0007669"/>
    <property type="project" value="InterPro"/>
</dbReference>
<dbReference type="PROSITE" id="PS00041">
    <property type="entry name" value="HTH_ARAC_FAMILY_1"/>
    <property type="match status" value="1"/>
</dbReference>
<dbReference type="AlphaFoldDB" id="D5V3Z6"/>
<dbReference type="InterPro" id="IPR009594">
    <property type="entry name" value="Tscrpt_reg_HTH_AraC_N"/>
</dbReference>
<dbReference type="PANTHER" id="PTHR43436">
    <property type="entry name" value="ARAC-FAMILY TRANSCRIPTIONAL REGULATOR"/>
    <property type="match status" value="1"/>
</dbReference>
<dbReference type="STRING" id="572480.Arnit_1165"/>
<protein>
    <submittedName>
        <fullName evidence="5">Transcriptional regulator, AraC family</fullName>
    </submittedName>
</protein>
<dbReference type="InterPro" id="IPR018062">
    <property type="entry name" value="HTH_AraC-typ_CS"/>
</dbReference>
<evidence type="ECO:0000313" key="5">
    <source>
        <dbReference type="EMBL" id="ADG92824.1"/>
    </source>
</evidence>
<dbReference type="KEGG" id="ant:Arnit_1165"/>
<reference evidence="5 6" key="1">
    <citation type="journal article" date="2010" name="Stand. Genomic Sci.">
        <title>Complete genome sequence of Arcobacter nitrofigilis type strain (CI).</title>
        <authorList>
            <person name="Pati A."/>
            <person name="Gronow S."/>
            <person name="Lapidus A."/>
            <person name="Copeland A."/>
            <person name="Glavina Del Rio T."/>
            <person name="Nolan M."/>
            <person name="Lucas S."/>
            <person name="Tice H."/>
            <person name="Cheng J.F."/>
            <person name="Han C."/>
            <person name="Chertkov O."/>
            <person name="Bruce D."/>
            <person name="Tapia R."/>
            <person name="Goodwin L."/>
            <person name="Pitluck S."/>
            <person name="Liolios K."/>
            <person name="Ivanova N."/>
            <person name="Mavromatis K."/>
            <person name="Chen A."/>
            <person name="Palaniappan K."/>
            <person name="Land M."/>
            <person name="Hauser L."/>
            <person name="Chang Y.J."/>
            <person name="Jeffries C.D."/>
            <person name="Detter J.C."/>
            <person name="Rohde M."/>
            <person name="Goker M."/>
            <person name="Bristow J."/>
            <person name="Eisen J.A."/>
            <person name="Markowitz V."/>
            <person name="Hugenholtz P."/>
            <person name="Klenk H.P."/>
            <person name="Kyrpides N.C."/>
        </authorList>
    </citation>
    <scope>NUCLEOTIDE SEQUENCE [LARGE SCALE GENOMIC DNA]</scope>
    <source>
        <strain evidence="6">ATCC 33309 / DSM 7299 / CCUG 15893 / LMG 7604 / NCTC 12251 / CI</strain>
    </source>
</reference>
<keyword evidence="2" id="KW-0238">DNA-binding</keyword>
<dbReference type="PRINTS" id="PR00032">
    <property type="entry name" value="HTHARAC"/>
</dbReference>
<gene>
    <name evidence="5" type="ordered locus">Arnit_1165</name>
</gene>
<keyword evidence="6" id="KW-1185">Reference proteome</keyword>
<dbReference type="Pfam" id="PF12833">
    <property type="entry name" value="HTH_18"/>
    <property type="match status" value="1"/>
</dbReference>
<evidence type="ECO:0000256" key="1">
    <source>
        <dbReference type="ARBA" id="ARBA00023015"/>
    </source>
</evidence>
<dbReference type="InterPro" id="IPR018060">
    <property type="entry name" value="HTH_AraC"/>
</dbReference>
<dbReference type="GO" id="GO:0003700">
    <property type="term" value="F:DNA-binding transcription factor activity"/>
    <property type="evidence" value="ECO:0007669"/>
    <property type="project" value="InterPro"/>
</dbReference>
<dbReference type="SUPFAM" id="SSF46689">
    <property type="entry name" value="Homeodomain-like"/>
    <property type="match status" value="2"/>
</dbReference>
<dbReference type="HOGENOM" id="CLU_000445_100_2_7"/>
<evidence type="ECO:0000256" key="3">
    <source>
        <dbReference type="ARBA" id="ARBA00023163"/>
    </source>
</evidence>
<accession>D5V3Z6</accession>
<sequence length="300" mass="35021">MNIVKYDMNKKILQKLHKLIPDDGYYNTYINELKLYKMSERTSMYNVMFENWILFTFQGKKEMKLNQVSLEYTNENYLVASSTLPIECETFASKEKPFFGMVISFDLNIIYQLLDEISIEEPKNKKQSSIGTFSDDITEEIEDILYRIIKIADKKEDSEILGKSLIKELLYRVLKGKNSHFLHKLLNKSSNEAKISRSLKLIHNDFGKSFSIEDLAKKEEMSVASFHNHFKKITAYTPYQYIKKIRLNKAENLISQKNISVNEAAVTVGYETASQFSKEFKKYFGYPPKEAKASLKEYSL</sequence>